<dbReference type="KEGG" id="pco:PHACADRAFT_184402"/>
<feature type="region of interest" description="Disordered" evidence="1">
    <location>
        <begin position="1"/>
        <end position="77"/>
    </location>
</feature>
<evidence type="ECO:0000313" key="4">
    <source>
        <dbReference type="Proteomes" id="UP000008370"/>
    </source>
</evidence>
<dbReference type="RefSeq" id="XP_007395941.1">
    <property type="nucleotide sequence ID" value="XM_007395879.1"/>
</dbReference>
<evidence type="ECO:0000313" key="3">
    <source>
        <dbReference type="EMBL" id="EKM55621.1"/>
    </source>
</evidence>
<dbReference type="InParanoid" id="K5UZL5"/>
<dbReference type="STRING" id="650164.K5UZL5"/>
<dbReference type="OrthoDB" id="2758323at2759"/>
<keyword evidence="2" id="KW-0812">Transmembrane</keyword>
<dbReference type="HOGENOM" id="CLU_953478_0_0_1"/>
<dbReference type="Proteomes" id="UP000008370">
    <property type="component" value="Unassembled WGS sequence"/>
</dbReference>
<sequence length="292" mass="30854">MPTTTLLPSLTTSLRPATSLDPAIGSAGAGNPSMPQFPSTSPPDTSVSSTAYHQSTDPPPSTVSSSKDTNTPTPSVAQTFVSTSSHIRSTTNVGAIAGGVLGGVVLLLLVVLLVLRKPMSRYLRRARNKRIAPSAEFVNTSSQLFHSQSRLTGLSTTPVVTSSHHRGKSSFSVRDLGGGFDERPPPFTPGSFRDPVIEKVTSAAQQREMFFQTHASPPTQNGRGNDDSDAPSLYDPYVLPNPFEHSPGYPLDTFDFPATSPILSSEEDETAAGPSSTFGHGESSRLTKGWAA</sequence>
<keyword evidence="2" id="KW-1133">Transmembrane helix</keyword>
<dbReference type="AlphaFoldDB" id="K5UZL5"/>
<reference evidence="3 4" key="1">
    <citation type="journal article" date="2012" name="BMC Genomics">
        <title>Comparative genomics of the white-rot fungi, Phanerochaete carnosa and P. chrysosporium, to elucidate the genetic basis of the distinct wood types they colonize.</title>
        <authorList>
            <person name="Suzuki H."/>
            <person name="MacDonald J."/>
            <person name="Syed K."/>
            <person name="Salamov A."/>
            <person name="Hori C."/>
            <person name="Aerts A."/>
            <person name="Henrissat B."/>
            <person name="Wiebenga A."/>
            <person name="vanKuyk P.A."/>
            <person name="Barry K."/>
            <person name="Lindquist E."/>
            <person name="LaButti K."/>
            <person name="Lapidus A."/>
            <person name="Lucas S."/>
            <person name="Coutinho P."/>
            <person name="Gong Y."/>
            <person name="Samejima M."/>
            <person name="Mahadevan R."/>
            <person name="Abou-Zaid M."/>
            <person name="de Vries R.P."/>
            <person name="Igarashi K."/>
            <person name="Yadav J.S."/>
            <person name="Grigoriev I.V."/>
            <person name="Master E.R."/>
        </authorList>
    </citation>
    <scope>NUCLEOTIDE SEQUENCE [LARGE SCALE GENOMIC DNA]</scope>
    <source>
        <strain evidence="3 4">HHB-10118-sp</strain>
    </source>
</reference>
<keyword evidence="4" id="KW-1185">Reference proteome</keyword>
<dbReference type="EMBL" id="JH930472">
    <property type="protein sequence ID" value="EKM55621.1"/>
    <property type="molecule type" value="Genomic_DNA"/>
</dbReference>
<name>K5UZL5_PHACS</name>
<feature type="region of interest" description="Disordered" evidence="1">
    <location>
        <begin position="212"/>
        <end position="292"/>
    </location>
</feature>
<evidence type="ECO:0000256" key="1">
    <source>
        <dbReference type="SAM" id="MobiDB-lite"/>
    </source>
</evidence>
<accession>K5UZL5</accession>
<protein>
    <submittedName>
        <fullName evidence="3">Uncharacterized protein</fullName>
    </submittedName>
</protein>
<gene>
    <name evidence="3" type="ORF">PHACADRAFT_184402</name>
</gene>
<dbReference type="GeneID" id="18910202"/>
<organism evidence="3 4">
    <name type="scientific">Phanerochaete carnosa (strain HHB-10118-sp)</name>
    <name type="common">White-rot fungus</name>
    <name type="synonym">Peniophora carnosa</name>
    <dbReference type="NCBI Taxonomy" id="650164"/>
    <lineage>
        <taxon>Eukaryota</taxon>
        <taxon>Fungi</taxon>
        <taxon>Dikarya</taxon>
        <taxon>Basidiomycota</taxon>
        <taxon>Agaricomycotina</taxon>
        <taxon>Agaricomycetes</taxon>
        <taxon>Polyporales</taxon>
        <taxon>Phanerochaetaceae</taxon>
        <taxon>Phanerochaete</taxon>
    </lineage>
</organism>
<keyword evidence="2" id="KW-0472">Membrane</keyword>
<feature type="transmembrane region" description="Helical" evidence="2">
    <location>
        <begin position="93"/>
        <end position="115"/>
    </location>
</feature>
<evidence type="ECO:0000256" key="2">
    <source>
        <dbReference type="SAM" id="Phobius"/>
    </source>
</evidence>
<feature type="compositionally biased region" description="Low complexity" evidence="1">
    <location>
        <begin position="1"/>
        <end position="20"/>
    </location>
</feature>
<proteinExistence type="predicted"/>
<feature type="region of interest" description="Disordered" evidence="1">
    <location>
        <begin position="157"/>
        <end position="194"/>
    </location>
</feature>
<feature type="compositionally biased region" description="Polar residues" evidence="1">
    <location>
        <begin position="213"/>
        <end position="223"/>
    </location>
</feature>
<feature type="compositionally biased region" description="Low complexity" evidence="1">
    <location>
        <begin position="38"/>
        <end position="50"/>
    </location>
</feature>